<dbReference type="Pfam" id="PF03432">
    <property type="entry name" value="Relaxase"/>
    <property type="match status" value="1"/>
</dbReference>
<accession>A0ABS9SI28</accession>
<organism evidence="2 3">
    <name type="scientific">Niabella ginsengisoli</name>
    <dbReference type="NCBI Taxonomy" id="522298"/>
    <lineage>
        <taxon>Bacteria</taxon>
        <taxon>Pseudomonadati</taxon>
        <taxon>Bacteroidota</taxon>
        <taxon>Chitinophagia</taxon>
        <taxon>Chitinophagales</taxon>
        <taxon>Chitinophagaceae</taxon>
        <taxon>Niabella</taxon>
    </lineage>
</organism>
<dbReference type="InterPro" id="IPR005094">
    <property type="entry name" value="Endonuclease_MobA/VirD2"/>
</dbReference>
<keyword evidence="3" id="KW-1185">Reference proteome</keyword>
<dbReference type="Proteomes" id="UP001202248">
    <property type="component" value="Unassembled WGS sequence"/>
</dbReference>
<name>A0ABS9SI28_9BACT</name>
<evidence type="ECO:0000313" key="2">
    <source>
        <dbReference type="EMBL" id="MCH5598019.1"/>
    </source>
</evidence>
<evidence type="ECO:0000259" key="1">
    <source>
        <dbReference type="Pfam" id="PF03432"/>
    </source>
</evidence>
<protein>
    <submittedName>
        <fullName evidence="2">Relaxase/mobilization nuclease domain-containing protein</fullName>
    </submittedName>
</protein>
<gene>
    <name evidence="2" type="ORF">MKP09_08910</name>
</gene>
<reference evidence="2 3" key="1">
    <citation type="submission" date="2022-02" db="EMBL/GenBank/DDBJ databases">
        <authorList>
            <person name="Min J."/>
        </authorList>
    </citation>
    <scope>NUCLEOTIDE SEQUENCE [LARGE SCALE GENOMIC DNA]</scope>
    <source>
        <strain evidence="2 3">GR10-1</strain>
    </source>
</reference>
<dbReference type="RefSeq" id="WP_240827368.1">
    <property type="nucleotide sequence ID" value="NZ_JAKWBL010000001.1"/>
</dbReference>
<proteinExistence type="predicted"/>
<feature type="domain" description="MobA/VirD2-like nuclease" evidence="1">
    <location>
        <begin position="23"/>
        <end position="132"/>
    </location>
</feature>
<dbReference type="EMBL" id="JAKWBL010000001">
    <property type="protein sequence ID" value="MCH5598019.1"/>
    <property type="molecule type" value="Genomic_DNA"/>
</dbReference>
<evidence type="ECO:0000313" key="3">
    <source>
        <dbReference type="Proteomes" id="UP001202248"/>
    </source>
</evidence>
<comment type="caution">
    <text evidence="2">The sequence shown here is derived from an EMBL/GenBank/DDBJ whole genome shotgun (WGS) entry which is preliminary data.</text>
</comment>
<sequence length="211" mass="24255">MQKGTAMLLHAHNFFKAPEVLKFSDKKERFQELMDLNERAKTKLIHISLNFHPSEKEKMDKDFYIHLADEYMNRIGFGDQPYLVYQHEDAGHPHCHVLAPLIREDGSRIQTHYIAKKLSEPARKEMEKIYGLVPADKKDRGQELAKLELAVSPQRVQAGKSEVQRSITNVLDHVIGKYKYTSLNELNAVLKLYNVKAERGVEGGVFIEIKG</sequence>